<reference evidence="3" key="3">
    <citation type="journal article" date="2017" name="Nature">
        <title>Genome sequence of the progenitor of the wheat D genome Aegilops tauschii.</title>
        <authorList>
            <person name="Luo M.C."/>
            <person name="Gu Y.Q."/>
            <person name="Puiu D."/>
            <person name="Wang H."/>
            <person name="Twardziok S.O."/>
            <person name="Deal K.R."/>
            <person name="Huo N."/>
            <person name="Zhu T."/>
            <person name="Wang L."/>
            <person name="Wang Y."/>
            <person name="McGuire P.E."/>
            <person name="Liu S."/>
            <person name="Long H."/>
            <person name="Ramasamy R.K."/>
            <person name="Rodriguez J.C."/>
            <person name="Van S.L."/>
            <person name="Yuan L."/>
            <person name="Wang Z."/>
            <person name="Xia Z."/>
            <person name="Xiao L."/>
            <person name="Anderson O.D."/>
            <person name="Ouyang S."/>
            <person name="Liang Y."/>
            <person name="Zimin A.V."/>
            <person name="Pertea G."/>
            <person name="Qi P."/>
            <person name="Bennetzen J.L."/>
            <person name="Dai X."/>
            <person name="Dawson M.W."/>
            <person name="Muller H.G."/>
            <person name="Kugler K."/>
            <person name="Rivarola-Duarte L."/>
            <person name="Spannagl M."/>
            <person name="Mayer K.F.X."/>
            <person name="Lu F.H."/>
            <person name="Bevan M.W."/>
            <person name="Leroy P."/>
            <person name="Li P."/>
            <person name="You F.M."/>
            <person name="Sun Q."/>
            <person name="Liu Z."/>
            <person name="Lyons E."/>
            <person name="Wicker T."/>
            <person name="Salzberg S.L."/>
            <person name="Devos K.M."/>
            <person name="Dvorak J."/>
        </authorList>
    </citation>
    <scope>NUCLEOTIDE SEQUENCE [LARGE SCALE GENOMIC DNA]</scope>
    <source>
        <strain evidence="3">cv. AL8/78</strain>
    </source>
</reference>
<dbReference type="EnsemblPlants" id="AET4Gv20191600.9">
    <property type="protein sequence ID" value="AET4Gv20191600.9"/>
    <property type="gene ID" value="AET4Gv20191600"/>
</dbReference>
<dbReference type="Gramene" id="AET4Gv20191600.9">
    <property type="protein sequence ID" value="AET4Gv20191600.9"/>
    <property type="gene ID" value="AET4Gv20191600"/>
</dbReference>
<keyword evidence="1" id="KW-0067">ATP-binding</keyword>
<reference evidence="3" key="4">
    <citation type="submission" date="2019-03" db="UniProtKB">
        <authorList>
            <consortium name="EnsemblPlants"/>
        </authorList>
    </citation>
    <scope>IDENTIFICATION</scope>
</reference>
<reference evidence="3" key="5">
    <citation type="journal article" date="2021" name="G3 (Bethesda)">
        <title>Aegilops tauschii genome assembly Aet v5.0 features greater sequence contiguity and improved annotation.</title>
        <authorList>
            <person name="Wang L."/>
            <person name="Zhu T."/>
            <person name="Rodriguez J.C."/>
            <person name="Deal K.R."/>
            <person name="Dubcovsky J."/>
            <person name="McGuire P.E."/>
            <person name="Lux T."/>
            <person name="Spannagl M."/>
            <person name="Mayer K.F.X."/>
            <person name="Baldrich P."/>
            <person name="Meyers B.C."/>
            <person name="Huo N."/>
            <person name="Gu Y.Q."/>
            <person name="Zhou H."/>
            <person name="Devos K.M."/>
            <person name="Bennetzen J.L."/>
            <person name="Unver T."/>
            <person name="Budak H."/>
            <person name="Gulick P.J."/>
            <person name="Galiba G."/>
            <person name="Kalapos B."/>
            <person name="Nelson D.R."/>
            <person name="Li P."/>
            <person name="You F.M."/>
            <person name="Luo M.C."/>
            <person name="Dvorak J."/>
        </authorList>
    </citation>
    <scope>NUCLEOTIDE SEQUENCE [LARGE SCALE GENOMIC DNA]</scope>
    <source>
        <strain evidence="3">cv. AL8/78</strain>
    </source>
</reference>
<reference evidence="4" key="1">
    <citation type="journal article" date="2014" name="Science">
        <title>Ancient hybridizations among the ancestral genomes of bread wheat.</title>
        <authorList>
            <consortium name="International Wheat Genome Sequencing Consortium,"/>
            <person name="Marcussen T."/>
            <person name="Sandve S.R."/>
            <person name="Heier L."/>
            <person name="Spannagl M."/>
            <person name="Pfeifer M."/>
            <person name="Jakobsen K.S."/>
            <person name="Wulff B.B."/>
            <person name="Steuernagel B."/>
            <person name="Mayer K.F."/>
            <person name="Olsen O.A."/>
        </authorList>
    </citation>
    <scope>NUCLEOTIDE SEQUENCE [LARGE SCALE GENOMIC DNA]</scope>
    <source>
        <strain evidence="4">cv. AL8/78</strain>
    </source>
</reference>
<dbReference type="InterPro" id="IPR011009">
    <property type="entry name" value="Kinase-like_dom_sf"/>
</dbReference>
<dbReference type="InterPro" id="IPR000719">
    <property type="entry name" value="Prot_kinase_dom"/>
</dbReference>
<evidence type="ECO:0000313" key="3">
    <source>
        <dbReference type="EnsemblPlants" id="AET4Gv20191600.9"/>
    </source>
</evidence>
<evidence type="ECO:0000256" key="1">
    <source>
        <dbReference type="PROSITE-ProRule" id="PRU10141"/>
    </source>
</evidence>
<dbReference type="SUPFAM" id="SSF56112">
    <property type="entry name" value="Protein kinase-like (PK-like)"/>
    <property type="match status" value="1"/>
</dbReference>
<evidence type="ECO:0000313" key="4">
    <source>
        <dbReference type="Proteomes" id="UP000015105"/>
    </source>
</evidence>
<dbReference type="PROSITE" id="PS50011">
    <property type="entry name" value="PROTEIN_KINASE_DOM"/>
    <property type="match status" value="1"/>
</dbReference>
<dbReference type="FunFam" id="3.30.200.20:FF:000465">
    <property type="entry name" value="Cysteine-rich receptor-like protein kinase 6"/>
    <property type="match status" value="1"/>
</dbReference>
<dbReference type="Proteomes" id="UP000015105">
    <property type="component" value="Chromosome 4D"/>
</dbReference>
<dbReference type="GO" id="GO:0004672">
    <property type="term" value="F:protein kinase activity"/>
    <property type="evidence" value="ECO:0007669"/>
    <property type="project" value="InterPro"/>
</dbReference>
<accession>A0A453HH01</accession>
<dbReference type="PROSITE" id="PS00107">
    <property type="entry name" value="PROTEIN_KINASE_ATP"/>
    <property type="match status" value="1"/>
</dbReference>
<feature type="domain" description="Protein kinase" evidence="2">
    <location>
        <begin position="37"/>
        <end position="139"/>
    </location>
</feature>
<dbReference type="InterPro" id="IPR017441">
    <property type="entry name" value="Protein_kinase_ATP_BS"/>
</dbReference>
<organism evidence="3 4">
    <name type="scientific">Aegilops tauschii subsp. strangulata</name>
    <name type="common">Goatgrass</name>
    <dbReference type="NCBI Taxonomy" id="200361"/>
    <lineage>
        <taxon>Eukaryota</taxon>
        <taxon>Viridiplantae</taxon>
        <taxon>Streptophyta</taxon>
        <taxon>Embryophyta</taxon>
        <taxon>Tracheophyta</taxon>
        <taxon>Spermatophyta</taxon>
        <taxon>Magnoliopsida</taxon>
        <taxon>Liliopsida</taxon>
        <taxon>Poales</taxon>
        <taxon>Poaceae</taxon>
        <taxon>BOP clade</taxon>
        <taxon>Pooideae</taxon>
        <taxon>Triticodae</taxon>
        <taxon>Triticeae</taxon>
        <taxon>Triticinae</taxon>
        <taxon>Aegilops</taxon>
    </lineage>
</organism>
<feature type="binding site" evidence="1">
    <location>
        <position position="66"/>
    </location>
    <ligand>
        <name>ATP</name>
        <dbReference type="ChEBI" id="CHEBI:30616"/>
    </ligand>
</feature>
<evidence type="ECO:0000259" key="2">
    <source>
        <dbReference type="PROSITE" id="PS50011"/>
    </source>
</evidence>
<sequence length="139" mass="15311">MGDEDSAYYLLESRLRDPSADPTDLPLSLFKSITNNFSDKEVIGSGGFGVVYKGVLPSGIFVAVKKLSDALVEDKLFQDEVACLIRAKHRNIVRLLGYCADTQGKITEYKGELIMAKVRARLLCFEYVSGGSLDMHLEG</sequence>
<keyword evidence="1" id="KW-0547">Nucleotide-binding</keyword>
<dbReference type="Gene3D" id="3.30.200.20">
    <property type="entry name" value="Phosphorylase Kinase, domain 1"/>
    <property type="match status" value="1"/>
</dbReference>
<proteinExistence type="predicted"/>
<reference evidence="4" key="2">
    <citation type="journal article" date="2017" name="Nat. Plants">
        <title>The Aegilops tauschii genome reveals multiple impacts of transposons.</title>
        <authorList>
            <person name="Zhao G."/>
            <person name="Zou C."/>
            <person name="Li K."/>
            <person name="Wang K."/>
            <person name="Li T."/>
            <person name="Gao L."/>
            <person name="Zhang X."/>
            <person name="Wang H."/>
            <person name="Yang Z."/>
            <person name="Liu X."/>
            <person name="Jiang W."/>
            <person name="Mao L."/>
            <person name="Kong X."/>
            <person name="Jiao Y."/>
            <person name="Jia J."/>
        </authorList>
    </citation>
    <scope>NUCLEOTIDE SEQUENCE [LARGE SCALE GENOMIC DNA]</scope>
    <source>
        <strain evidence="4">cv. AL8/78</strain>
    </source>
</reference>
<keyword evidence="4" id="KW-1185">Reference proteome</keyword>
<dbReference type="GO" id="GO:0005524">
    <property type="term" value="F:ATP binding"/>
    <property type="evidence" value="ECO:0007669"/>
    <property type="project" value="UniProtKB-UniRule"/>
</dbReference>
<dbReference type="PANTHER" id="PTHR45707">
    <property type="entry name" value="C2 CALCIUM/LIPID-BINDING PLANT PHOSPHORIBOSYLTRANSFERASE FAMILY PROTEIN"/>
    <property type="match status" value="1"/>
</dbReference>
<dbReference type="AlphaFoldDB" id="A0A453HH01"/>
<dbReference type="Pfam" id="PF00069">
    <property type="entry name" value="Pkinase"/>
    <property type="match status" value="1"/>
</dbReference>
<protein>
    <recommendedName>
        <fullName evidence="2">Protein kinase domain-containing protein</fullName>
    </recommendedName>
</protein>
<name>A0A453HH01_AEGTS</name>